<evidence type="ECO:0000256" key="2">
    <source>
        <dbReference type="ARBA" id="ARBA00007260"/>
    </source>
</evidence>
<evidence type="ECO:0000256" key="14">
    <source>
        <dbReference type="SAM" id="Phobius"/>
    </source>
</evidence>
<evidence type="ECO:0000313" key="15">
    <source>
        <dbReference type="EMBL" id="CAG9805620.1"/>
    </source>
</evidence>
<dbReference type="PANTHER" id="PTHR15469:SF0">
    <property type="entry name" value="NADH DEHYDROGENASE [UBIQUINONE] 1 BETA SUBCOMPLEX SUBUNIT 4"/>
    <property type="match status" value="1"/>
</dbReference>
<keyword evidence="4" id="KW-0813">Transport</keyword>
<reference evidence="15" key="2">
    <citation type="submission" date="2022-10" db="EMBL/GenBank/DDBJ databases">
        <authorList>
            <consortium name="ENA_rothamsted_submissions"/>
            <consortium name="culmorum"/>
            <person name="King R."/>
        </authorList>
    </citation>
    <scope>NUCLEOTIDE SEQUENCE</scope>
</reference>
<evidence type="ECO:0000256" key="9">
    <source>
        <dbReference type="ARBA" id="ARBA00022989"/>
    </source>
</evidence>
<evidence type="ECO:0000256" key="1">
    <source>
        <dbReference type="ARBA" id="ARBA00004434"/>
    </source>
</evidence>
<reference evidence="15" key="1">
    <citation type="submission" date="2022-01" db="EMBL/GenBank/DDBJ databases">
        <authorList>
            <person name="King R."/>
        </authorList>
    </citation>
    <scope>NUCLEOTIDE SEQUENCE</scope>
</reference>
<sequence length="109" mass="12835">MAVPDGISGQQRRVLELRAEFLKKSLNPYRHATMEGGHVFDPAFYRFQAMRSTQWDNFKATPKNFKFGFLAVVLPVGLFYYLIKNERDTKEEKFRTGQVAYKDRSFKFI</sequence>
<organism evidence="15 16">
    <name type="scientific">Chironomus riparius</name>
    <dbReference type="NCBI Taxonomy" id="315576"/>
    <lineage>
        <taxon>Eukaryota</taxon>
        <taxon>Metazoa</taxon>
        <taxon>Ecdysozoa</taxon>
        <taxon>Arthropoda</taxon>
        <taxon>Hexapoda</taxon>
        <taxon>Insecta</taxon>
        <taxon>Pterygota</taxon>
        <taxon>Neoptera</taxon>
        <taxon>Endopterygota</taxon>
        <taxon>Diptera</taxon>
        <taxon>Nematocera</taxon>
        <taxon>Chironomoidea</taxon>
        <taxon>Chironomidae</taxon>
        <taxon>Chironominae</taxon>
        <taxon>Chironomus</taxon>
    </lineage>
</organism>
<gene>
    <name evidence="15" type="ORF">CHIRRI_LOCUS8489</name>
</gene>
<evidence type="ECO:0000256" key="3">
    <source>
        <dbReference type="ARBA" id="ARBA00018681"/>
    </source>
</evidence>
<protein>
    <recommendedName>
        <fullName evidence="3">NADH dehydrogenase [ubiquinone] 1 beta subcomplex subunit 4</fullName>
    </recommendedName>
    <alternativeName>
        <fullName evidence="12">Complex I-B15</fullName>
    </alternativeName>
    <alternativeName>
        <fullName evidence="13">NADH-ubiquinone oxidoreductase B15 subunit</fullName>
    </alternativeName>
</protein>
<keyword evidence="5" id="KW-0679">Respiratory chain</keyword>
<proteinExistence type="inferred from homology"/>
<evidence type="ECO:0000256" key="4">
    <source>
        <dbReference type="ARBA" id="ARBA00022448"/>
    </source>
</evidence>
<dbReference type="InterPro" id="IPR009866">
    <property type="entry name" value="NADH_UbQ_OxRdtase_NDUFB4_su"/>
</dbReference>
<dbReference type="EMBL" id="OU895878">
    <property type="protein sequence ID" value="CAG9805620.1"/>
    <property type="molecule type" value="Genomic_DNA"/>
</dbReference>
<keyword evidence="11 14" id="KW-0472">Membrane</keyword>
<evidence type="ECO:0000256" key="13">
    <source>
        <dbReference type="ARBA" id="ARBA00030987"/>
    </source>
</evidence>
<evidence type="ECO:0000256" key="6">
    <source>
        <dbReference type="ARBA" id="ARBA00022692"/>
    </source>
</evidence>
<dbReference type="PANTHER" id="PTHR15469">
    <property type="entry name" value="NADH-UBIQUINONE OXIDOREDUCTASE B15 SUBUNIT"/>
    <property type="match status" value="1"/>
</dbReference>
<evidence type="ECO:0000256" key="5">
    <source>
        <dbReference type="ARBA" id="ARBA00022660"/>
    </source>
</evidence>
<comment type="subcellular location">
    <subcellularLocation>
        <location evidence="1">Mitochondrion inner membrane</location>
        <topology evidence="1">Single-pass membrane protein</topology>
    </subcellularLocation>
</comment>
<feature type="transmembrane region" description="Helical" evidence="14">
    <location>
        <begin position="65"/>
        <end position="83"/>
    </location>
</feature>
<evidence type="ECO:0000256" key="11">
    <source>
        <dbReference type="ARBA" id="ARBA00023136"/>
    </source>
</evidence>
<dbReference type="Pfam" id="PF07225">
    <property type="entry name" value="NDUF_B4"/>
    <property type="match status" value="1"/>
</dbReference>
<dbReference type="GO" id="GO:0005743">
    <property type="term" value="C:mitochondrial inner membrane"/>
    <property type="evidence" value="ECO:0007669"/>
    <property type="project" value="UniProtKB-SubCell"/>
</dbReference>
<dbReference type="OrthoDB" id="5818798at2759"/>
<keyword evidence="8" id="KW-0249">Electron transport</keyword>
<keyword evidence="16" id="KW-1185">Reference proteome</keyword>
<evidence type="ECO:0000256" key="12">
    <source>
        <dbReference type="ARBA" id="ARBA00030212"/>
    </source>
</evidence>
<name>A0A9N9WUA8_9DIPT</name>
<keyword evidence="7" id="KW-0999">Mitochondrion inner membrane</keyword>
<comment type="similarity">
    <text evidence="2">Belongs to the complex I NDUFB4 subunit family.</text>
</comment>
<accession>A0A9N9WUA8</accession>
<evidence type="ECO:0000256" key="10">
    <source>
        <dbReference type="ARBA" id="ARBA00023128"/>
    </source>
</evidence>
<keyword evidence="10" id="KW-0496">Mitochondrion</keyword>
<evidence type="ECO:0000256" key="8">
    <source>
        <dbReference type="ARBA" id="ARBA00022982"/>
    </source>
</evidence>
<evidence type="ECO:0000313" key="16">
    <source>
        <dbReference type="Proteomes" id="UP001153620"/>
    </source>
</evidence>
<dbReference type="Proteomes" id="UP001153620">
    <property type="component" value="Chromosome 2"/>
</dbReference>
<evidence type="ECO:0000256" key="7">
    <source>
        <dbReference type="ARBA" id="ARBA00022792"/>
    </source>
</evidence>
<keyword evidence="6 14" id="KW-0812">Transmembrane</keyword>
<dbReference type="AlphaFoldDB" id="A0A9N9WUA8"/>
<keyword evidence="9 14" id="KW-1133">Transmembrane helix</keyword>